<evidence type="ECO:0000313" key="2">
    <source>
        <dbReference type="EMBL" id="GAG81155.1"/>
    </source>
</evidence>
<evidence type="ECO:0000256" key="1">
    <source>
        <dbReference type="SAM" id="MobiDB-lite"/>
    </source>
</evidence>
<reference evidence="2" key="1">
    <citation type="journal article" date="2014" name="Front. Microbiol.">
        <title>High frequency of phylogenetically diverse reductive dehalogenase-homologous genes in deep subseafloor sedimentary metagenomes.</title>
        <authorList>
            <person name="Kawai M."/>
            <person name="Futagami T."/>
            <person name="Toyoda A."/>
            <person name="Takaki Y."/>
            <person name="Nishi S."/>
            <person name="Hori S."/>
            <person name="Arai W."/>
            <person name="Tsubouchi T."/>
            <person name="Morono Y."/>
            <person name="Uchiyama I."/>
            <person name="Ito T."/>
            <person name="Fujiyama A."/>
            <person name="Inagaki F."/>
            <person name="Takami H."/>
        </authorList>
    </citation>
    <scope>NUCLEOTIDE SEQUENCE</scope>
    <source>
        <strain evidence="2">Expedition CK06-06</strain>
    </source>
</reference>
<feature type="region of interest" description="Disordered" evidence="1">
    <location>
        <begin position="1"/>
        <end position="26"/>
    </location>
</feature>
<proteinExistence type="predicted"/>
<accession>X1AF01</accession>
<sequence length="140" mass="16127">MNVITYAQPPSAVGSTQVGGSDSIKEPDDVERKVSAFDPQTAKWQNVVNKEEGELLQNLVALYQKVKSFDKDATRYYDLTFKDDVYRAVRNNSRDRFKYTDNEVVGNLEDLYNKYSESDFEDMDFFKNQLTRGKVADKRG</sequence>
<dbReference type="AlphaFoldDB" id="X1AF01"/>
<dbReference type="EMBL" id="BART01012453">
    <property type="protein sequence ID" value="GAG81155.1"/>
    <property type="molecule type" value="Genomic_DNA"/>
</dbReference>
<comment type="caution">
    <text evidence="2">The sequence shown here is derived from an EMBL/GenBank/DDBJ whole genome shotgun (WGS) entry which is preliminary data.</text>
</comment>
<gene>
    <name evidence="2" type="ORF">S01H4_25984</name>
</gene>
<name>X1AF01_9ZZZZ</name>
<protein>
    <submittedName>
        <fullName evidence="2">Uncharacterized protein</fullName>
    </submittedName>
</protein>
<organism evidence="2">
    <name type="scientific">marine sediment metagenome</name>
    <dbReference type="NCBI Taxonomy" id="412755"/>
    <lineage>
        <taxon>unclassified sequences</taxon>
        <taxon>metagenomes</taxon>
        <taxon>ecological metagenomes</taxon>
    </lineage>
</organism>